<dbReference type="EMBL" id="AB922585">
    <property type="protein sequence ID" value="BAP69162.1"/>
    <property type="molecule type" value="mRNA"/>
</dbReference>
<sequence>MVQVSLLCAIVVIKEENAAYVLCDAREQRLYLAKKDGTWLPDDDDLDKLIQIEGFFDGMEEMRASWELSDPSLFGTGVLLGKKVVHVLVVLPPTLPVPQGGAITMGGVTFPFMQTMKLNQSVAKFWKSLREMSPEVVADAVIALPEGTFILGSCSILRTGATVVYETCEVKWKRTLFSGDKVVQGLWTDFDEVLAQPETFYVVDGVEPSRCDAKTILVTSPRKKVWHKYSQRNGAKVLFMPVWTEEEIYRCRDLLYSTTPVETVEKRFYKWGGVARYVLSYAKDKAKQKVLKEAIGQADLKLIVSASVESSGVECNVSHRLLHFRVTRDFGYEGFDFATNYIAEKVFHTLYQCNRIELINFLSASHQLNDVAGFRGILFERNALSVLSQGGTFDFRRLTKERKVSATSGDTNESKSECFVDNAGDVTMDDRAAVERIKLRPRTTLFFKHDVEVASADSKTFLQPALRNFESVDAMAKPNQLLQVTCAHVHPCKQKRLLNVLTLLGNPAAPRLYFIVPPDVFEGFKYQNYHTVRGEKVKVVDEKLKKLKQYVIKVDFSHEIHPAKEVVKSRFRSREEESNESLSQGRTSKCARTGSV</sequence>
<gene>
    <name evidence="2" type="primary">HaRxLCRN14e</name>
</gene>
<dbReference type="InterPro" id="IPR052980">
    <property type="entry name" value="Crinkler_effector"/>
</dbReference>
<organism evidence="2">
    <name type="scientific">Hyaloperonospora arabidopsidis (strain Emoy2)</name>
    <name type="common">Downy mildew agent</name>
    <name type="synonym">Peronospora arabidopsidis</name>
    <dbReference type="NCBI Taxonomy" id="559515"/>
    <lineage>
        <taxon>Eukaryota</taxon>
        <taxon>Sar</taxon>
        <taxon>Stramenopiles</taxon>
        <taxon>Oomycota</taxon>
        <taxon>Peronosporomycetes</taxon>
        <taxon>Peronosporales</taxon>
        <taxon>Peronosporaceae</taxon>
        <taxon>Hyaloperonospora</taxon>
    </lineage>
</organism>
<evidence type="ECO:0000256" key="1">
    <source>
        <dbReference type="SAM" id="MobiDB-lite"/>
    </source>
</evidence>
<dbReference type="AlphaFoldDB" id="A0A090BC21"/>
<dbReference type="PANTHER" id="PTHR33129">
    <property type="entry name" value="PROTEIN KINASE DOMAIN-CONTAINING PROTEIN-RELATED"/>
    <property type="match status" value="1"/>
</dbReference>
<accession>A0A090BC21</accession>
<dbReference type="PANTHER" id="PTHR33129:SF1">
    <property type="entry name" value="ATP-BINDING PROTEIN"/>
    <property type="match status" value="1"/>
</dbReference>
<name>A0A090BC21_HYAAE</name>
<feature type="region of interest" description="Disordered" evidence="1">
    <location>
        <begin position="571"/>
        <end position="596"/>
    </location>
</feature>
<reference evidence="2" key="1">
    <citation type="journal article" date="2014" name="PLoS Pathog.">
        <title>Expression profiling during Arabidopsis/downy mildew interaction reveals a highly-expressed effector that attenuates responses to salicylic acid.</title>
        <authorList>
            <person name="Asai S."/>
            <person name="Rallapalli G."/>
            <person name="Piquerez S.J.M."/>
            <person name="Caillaud M.C."/>
            <person name="Furzer O.J."/>
            <person name="Ishaque N."/>
            <person name="Wirthmueller L."/>
            <person name="Fabro G."/>
            <person name="Shirasu K."/>
            <person name="Jones J.D.G."/>
        </authorList>
    </citation>
    <scope>NUCLEOTIDE SEQUENCE</scope>
    <source>
        <strain evidence="2">Emoy2</strain>
    </source>
</reference>
<protein>
    <submittedName>
        <fullName evidence="2">RxLR effector candidate protein</fullName>
    </submittedName>
</protein>
<evidence type="ECO:0000313" key="2">
    <source>
        <dbReference type="EMBL" id="BAP69162.1"/>
    </source>
</evidence>
<proteinExistence type="evidence at transcript level"/>